<proteinExistence type="predicted"/>
<name>A0A2Z6SLN1_9GLOM</name>
<dbReference type="EMBL" id="BLAL01000197">
    <property type="protein sequence ID" value="GES90949.1"/>
    <property type="molecule type" value="Genomic_DNA"/>
</dbReference>
<reference evidence="2 4" key="1">
    <citation type="submission" date="2017-11" db="EMBL/GenBank/DDBJ databases">
        <title>The genome of Rhizophagus clarus HR1 reveals common genetic basis of auxotrophy among arbuscular mycorrhizal fungi.</title>
        <authorList>
            <person name="Kobayashi Y."/>
        </authorList>
    </citation>
    <scope>NUCLEOTIDE SEQUENCE [LARGE SCALE GENOMIC DNA]</scope>
    <source>
        <strain evidence="2 4">HR1</strain>
    </source>
</reference>
<accession>A0A2Z6SLN1</accession>
<gene>
    <name evidence="3" type="ORF">RCL2_001778000</name>
    <name evidence="2" type="ORF">RclHR1_07530008</name>
</gene>
<keyword evidence="1" id="KW-1133">Transmembrane helix</keyword>
<dbReference type="Proteomes" id="UP000247702">
    <property type="component" value="Unassembled WGS sequence"/>
</dbReference>
<reference evidence="3" key="2">
    <citation type="submission" date="2019-10" db="EMBL/GenBank/DDBJ databases">
        <title>Conservation and host-specific expression of non-tandemly repeated heterogenous ribosome RNA gene in arbuscular mycorrhizal fungi.</title>
        <authorList>
            <person name="Maeda T."/>
            <person name="Kobayashi Y."/>
            <person name="Nakagawa T."/>
            <person name="Ezawa T."/>
            <person name="Yamaguchi K."/>
            <person name="Bino T."/>
            <person name="Nishimoto Y."/>
            <person name="Shigenobu S."/>
            <person name="Kawaguchi M."/>
        </authorList>
    </citation>
    <scope>NUCLEOTIDE SEQUENCE</scope>
    <source>
        <strain evidence="3">HR1</strain>
    </source>
</reference>
<feature type="transmembrane region" description="Helical" evidence="1">
    <location>
        <begin position="136"/>
        <end position="156"/>
    </location>
</feature>
<comment type="caution">
    <text evidence="2">The sequence shown here is derived from an EMBL/GenBank/DDBJ whole genome shotgun (WGS) entry which is preliminary data.</text>
</comment>
<evidence type="ECO:0000313" key="3">
    <source>
        <dbReference type="EMBL" id="GES90949.1"/>
    </source>
</evidence>
<evidence type="ECO:0000313" key="4">
    <source>
        <dbReference type="Proteomes" id="UP000247702"/>
    </source>
</evidence>
<organism evidence="2 4">
    <name type="scientific">Rhizophagus clarus</name>
    <dbReference type="NCBI Taxonomy" id="94130"/>
    <lineage>
        <taxon>Eukaryota</taxon>
        <taxon>Fungi</taxon>
        <taxon>Fungi incertae sedis</taxon>
        <taxon>Mucoromycota</taxon>
        <taxon>Glomeromycotina</taxon>
        <taxon>Glomeromycetes</taxon>
        <taxon>Glomerales</taxon>
        <taxon>Glomeraceae</taxon>
        <taxon>Rhizophagus</taxon>
    </lineage>
</organism>
<dbReference type="Proteomes" id="UP000615446">
    <property type="component" value="Unassembled WGS sequence"/>
</dbReference>
<dbReference type="STRING" id="94130.A0A2Z6SLN1"/>
<keyword evidence="4" id="KW-1185">Reference proteome</keyword>
<dbReference type="EMBL" id="BEXD01004152">
    <property type="protein sequence ID" value="GBC07559.1"/>
    <property type="molecule type" value="Genomic_DNA"/>
</dbReference>
<feature type="transmembrane region" description="Helical" evidence="1">
    <location>
        <begin position="104"/>
        <end position="124"/>
    </location>
</feature>
<dbReference type="AlphaFoldDB" id="A0A2Z6SLN1"/>
<keyword evidence="1" id="KW-0812">Transmembrane</keyword>
<evidence type="ECO:0000256" key="1">
    <source>
        <dbReference type="SAM" id="Phobius"/>
    </source>
</evidence>
<dbReference type="OrthoDB" id="2439775at2759"/>
<protein>
    <submittedName>
        <fullName evidence="2">Uncharacterized protein</fullName>
    </submittedName>
</protein>
<sequence>MISNIIRTKSTTTPNQVYMVPLPDFTLYPEGIDNKRKGCWMIFLKFLKLPIWPRGHMIKKEEKMSPFLRMIRNENSAEIYDNPSIAAMIDFKWNLARNFFFRQILLYFIFAVDFALIVGAIRGIDEFSILVSIENYELRDLIIIVEFVTFYWIGVIY</sequence>
<keyword evidence="1" id="KW-0472">Membrane</keyword>
<evidence type="ECO:0000313" key="2">
    <source>
        <dbReference type="EMBL" id="GBC07559.1"/>
    </source>
</evidence>